<dbReference type="AlphaFoldDB" id="A0A1N7F9N9"/>
<accession>A0A1N7F9N9</accession>
<proteinExistence type="predicted"/>
<keyword evidence="1" id="KW-0808">Transferase</keyword>
<dbReference type="Gene3D" id="3.30.460.40">
    <property type="match status" value="1"/>
</dbReference>
<evidence type="ECO:0000313" key="2">
    <source>
        <dbReference type="Proteomes" id="UP000186914"/>
    </source>
</evidence>
<evidence type="ECO:0000313" key="1">
    <source>
        <dbReference type="EMBL" id="SIR97078.1"/>
    </source>
</evidence>
<protein>
    <submittedName>
        <fullName evidence="1">Uncharacterized nucleotidyltransferase</fullName>
    </submittedName>
</protein>
<gene>
    <name evidence="1" type="ORF">SAMN05421858_4855</name>
</gene>
<organism evidence="1 2">
    <name type="scientific">Haladaptatus litoreus</name>
    <dbReference type="NCBI Taxonomy" id="553468"/>
    <lineage>
        <taxon>Archaea</taxon>
        <taxon>Methanobacteriati</taxon>
        <taxon>Methanobacteriota</taxon>
        <taxon>Stenosarchaea group</taxon>
        <taxon>Halobacteria</taxon>
        <taxon>Halobacteriales</taxon>
        <taxon>Haladaptataceae</taxon>
        <taxon>Haladaptatus</taxon>
    </lineage>
</organism>
<dbReference type="GO" id="GO:0016740">
    <property type="term" value="F:transferase activity"/>
    <property type="evidence" value="ECO:0007669"/>
    <property type="project" value="UniProtKB-KW"/>
</dbReference>
<dbReference type="Pfam" id="PF10706">
    <property type="entry name" value="Aminoglyc_resit"/>
    <property type="match status" value="1"/>
</dbReference>
<name>A0A1N7F9N9_9EURY</name>
<keyword evidence="2" id="KW-1185">Reference proteome</keyword>
<dbReference type="InterPro" id="IPR019646">
    <property type="entry name" value="Aminoglyc_AdlTrfase"/>
</dbReference>
<reference evidence="2" key="1">
    <citation type="submission" date="2017-01" db="EMBL/GenBank/DDBJ databases">
        <authorList>
            <person name="Varghese N."/>
            <person name="Submissions S."/>
        </authorList>
    </citation>
    <scope>NUCLEOTIDE SEQUENCE [LARGE SCALE GENOMIC DNA]</scope>
    <source>
        <strain evidence="2">CGMCC 1.7737</strain>
    </source>
</reference>
<dbReference type="InterPro" id="IPR043519">
    <property type="entry name" value="NT_sf"/>
</dbReference>
<dbReference type="EMBL" id="FTNO01000008">
    <property type="protein sequence ID" value="SIR97078.1"/>
    <property type="molecule type" value="Genomic_DNA"/>
</dbReference>
<sequence length="81" mass="9313">MSFNNRSNALIELLDELNENDLQYVLVGGYAVSAFNTRFSTDLDIVVAPDNKDSFVSFLETHGFEETDNHAKTWFYLSCRR</sequence>
<dbReference type="Proteomes" id="UP000186914">
    <property type="component" value="Unassembled WGS sequence"/>
</dbReference>
<dbReference type="SUPFAM" id="SSF81301">
    <property type="entry name" value="Nucleotidyltransferase"/>
    <property type="match status" value="1"/>
</dbReference>